<dbReference type="GO" id="GO:0005524">
    <property type="term" value="F:ATP binding"/>
    <property type="evidence" value="ECO:0007669"/>
    <property type="project" value="UniProtKB-KW"/>
</dbReference>
<dbReference type="InterPro" id="IPR058922">
    <property type="entry name" value="WHD_DRP"/>
</dbReference>
<reference evidence="8" key="1">
    <citation type="submission" date="2020-06" db="EMBL/GenBank/DDBJ databases">
        <authorList>
            <person name="Li T."/>
            <person name="Hu X."/>
            <person name="Zhang T."/>
            <person name="Song X."/>
            <person name="Zhang H."/>
            <person name="Dai N."/>
            <person name="Sheng W."/>
            <person name="Hou X."/>
            <person name="Wei L."/>
        </authorList>
    </citation>
    <scope>NUCLEOTIDE SEQUENCE</scope>
    <source>
        <strain evidence="8">KEN8</strain>
        <tissue evidence="8">Leaf</tissue>
    </source>
</reference>
<evidence type="ECO:0000256" key="5">
    <source>
        <dbReference type="ARBA" id="ARBA00022821"/>
    </source>
</evidence>
<feature type="domain" description="Disease resistance protein winged helix" evidence="7">
    <location>
        <begin position="145"/>
        <end position="215"/>
    </location>
</feature>
<dbReference type="AlphaFoldDB" id="A0AAW2NDP4"/>
<dbReference type="InterPro" id="IPR042197">
    <property type="entry name" value="Apaf_helical"/>
</dbReference>
<dbReference type="PANTHER" id="PTHR15140:SF33">
    <property type="entry name" value="LATE BLIGHT RESISTANCE PROTEIN HOMOLOG R1A-3 ISOFORM X1"/>
    <property type="match status" value="1"/>
</dbReference>
<dbReference type="EMBL" id="JACGWM010000011">
    <property type="protein sequence ID" value="KAL0341521.1"/>
    <property type="molecule type" value="Genomic_DNA"/>
</dbReference>
<dbReference type="PANTHER" id="PTHR15140">
    <property type="entry name" value="TUBULIN-SPECIFIC CHAPERONE E"/>
    <property type="match status" value="1"/>
</dbReference>
<dbReference type="InterPro" id="IPR027417">
    <property type="entry name" value="P-loop_NTPase"/>
</dbReference>
<keyword evidence="5" id="KW-0611">Plant defense</keyword>
<comment type="caution">
    <text evidence="8">The sequence shown here is derived from an EMBL/GenBank/DDBJ whole genome shotgun (WGS) entry which is preliminary data.</text>
</comment>
<proteinExistence type="inferred from homology"/>
<keyword evidence="4" id="KW-0547">Nucleotide-binding</keyword>
<evidence type="ECO:0000256" key="6">
    <source>
        <dbReference type="ARBA" id="ARBA00022840"/>
    </source>
</evidence>
<dbReference type="GO" id="GO:0043531">
    <property type="term" value="F:ADP binding"/>
    <property type="evidence" value="ECO:0007669"/>
    <property type="project" value="InterPro"/>
</dbReference>
<gene>
    <name evidence="8" type="ORF">Scaly_1814700</name>
</gene>
<evidence type="ECO:0000259" key="7">
    <source>
        <dbReference type="Pfam" id="PF23559"/>
    </source>
</evidence>
<protein>
    <submittedName>
        <fullName evidence="8">Late blight resistance proteinR1B-8</fullName>
    </submittedName>
</protein>
<keyword evidence="3" id="KW-0677">Repeat</keyword>
<name>A0AAW2NDP4_9LAMI</name>
<dbReference type="Gene3D" id="3.80.10.10">
    <property type="entry name" value="Ribonuclease Inhibitor"/>
    <property type="match status" value="1"/>
</dbReference>
<dbReference type="FunFam" id="1.10.10.10:FF:000322">
    <property type="entry name" value="Probable disease resistance protein At1g63360"/>
    <property type="match status" value="1"/>
</dbReference>
<dbReference type="Gene3D" id="1.10.8.430">
    <property type="entry name" value="Helical domain of apoptotic protease-activating factors"/>
    <property type="match status" value="1"/>
</dbReference>
<evidence type="ECO:0000256" key="4">
    <source>
        <dbReference type="ARBA" id="ARBA00022741"/>
    </source>
</evidence>
<reference evidence="8" key="2">
    <citation type="journal article" date="2024" name="Plant">
        <title>Genomic evolution and insights into agronomic trait innovations of Sesamum species.</title>
        <authorList>
            <person name="Miao H."/>
            <person name="Wang L."/>
            <person name="Qu L."/>
            <person name="Liu H."/>
            <person name="Sun Y."/>
            <person name="Le M."/>
            <person name="Wang Q."/>
            <person name="Wei S."/>
            <person name="Zheng Y."/>
            <person name="Lin W."/>
            <person name="Duan Y."/>
            <person name="Cao H."/>
            <person name="Xiong S."/>
            <person name="Wang X."/>
            <person name="Wei L."/>
            <person name="Li C."/>
            <person name="Ma Q."/>
            <person name="Ju M."/>
            <person name="Zhao R."/>
            <person name="Li G."/>
            <person name="Mu C."/>
            <person name="Tian Q."/>
            <person name="Mei H."/>
            <person name="Zhang T."/>
            <person name="Gao T."/>
            <person name="Zhang H."/>
        </authorList>
    </citation>
    <scope>NUCLEOTIDE SEQUENCE</scope>
    <source>
        <strain evidence="8">KEN8</strain>
    </source>
</reference>
<evidence type="ECO:0000313" key="8">
    <source>
        <dbReference type="EMBL" id="KAL0341521.1"/>
    </source>
</evidence>
<dbReference type="SUPFAM" id="SSF52047">
    <property type="entry name" value="RNI-like"/>
    <property type="match status" value="1"/>
</dbReference>
<evidence type="ECO:0000256" key="3">
    <source>
        <dbReference type="ARBA" id="ARBA00022737"/>
    </source>
</evidence>
<dbReference type="Pfam" id="PF23559">
    <property type="entry name" value="WHD_DRP"/>
    <property type="match status" value="1"/>
</dbReference>
<accession>A0AAW2NDP4</accession>
<dbReference type="FunFam" id="1.10.8.430:FF:000003">
    <property type="entry name" value="Probable disease resistance protein At5g66910"/>
    <property type="match status" value="1"/>
</dbReference>
<organism evidence="8">
    <name type="scientific">Sesamum calycinum</name>
    <dbReference type="NCBI Taxonomy" id="2727403"/>
    <lineage>
        <taxon>Eukaryota</taxon>
        <taxon>Viridiplantae</taxon>
        <taxon>Streptophyta</taxon>
        <taxon>Embryophyta</taxon>
        <taxon>Tracheophyta</taxon>
        <taxon>Spermatophyta</taxon>
        <taxon>Magnoliopsida</taxon>
        <taxon>eudicotyledons</taxon>
        <taxon>Gunneridae</taxon>
        <taxon>Pentapetalae</taxon>
        <taxon>asterids</taxon>
        <taxon>lamiids</taxon>
        <taxon>Lamiales</taxon>
        <taxon>Pedaliaceae</taxon>
        <taxon>Sesamum</taxon>
    </lineage>
</organism>
<keyword evidence="6" id="KW-0067">ATP-binding</keyword>
<comment type="similarity">
    <text evidence="1">Belongs to the disease resistance NB-LRR family.</text>
</comment>
<evidence type="ECO:0000256" key="1">
    <source>
        <dbReference type="ARBA" id="ARBA00008894"/>
    </source>
</evidence>
<keyword evidence="2" id="KW-0433">Leucine-rich repeat</keyword>
<dbReference type="InterPro" id="IPR036388">
    <property type="entry name" value="WH-like_DNA-bd_sf"/>
</dbReference>
<dbReference type="InterPro" id="IPR032675">
    <property type="entry name" value="LRR_dom_sf"/>
</dbReference>
<dbReference type="SUPFAM" id="SSF52540">
    <property type="entry name" value="P-loop containing nucleoside triphosphate hydrolases"/>
    <property type="match status" value="1"/>
</dbReference>
<sequence>MVGFDELLLQGVDELTRDESNLQIFPIVGMEGSHNHCFEMNFLDEDQSWNLLCEKVFAQKSCPYPELEEFGRNIARCCRGLPLSIVVIGGLLAKSNNTREYWEFVAENVTSFVNSVDDDYCLKILSLSYDSLPIHLKPCFLYMSVFPEDDEIRASKLIKSWIIEGFLKPIRGKSLEEAAKEYLKDLADRNLILIRKWTNTGRIKICSIHDTLRELCFRESEREHLIRVPKAQMIRVSIGREYCLCFLCGDLTLVLRHYDATLLPEISEMPKLRHLNIHGMLLDVLEGTILVNLSTLVVEGFSCSKEVVKRIPNLKKLCVTQRYSGDYSLAQLNKLESLSLHYINLDLEDIGFPSSLKKLSLHYCRFSWRKMTIIGFSLPNFEVLKLEDAFRGPEWKPIEGEFLRLKTLSIEDCYLVRWGAEDFHYPNLQSLSLREMDQLEEIPLSIGDINTLHSIHLDKCSECVINSAMEILNVQRENGNESLHVYVDGKQVSVS</sequence>
<evidence type="ECO:0000256" key="2">
    <source>
        <dbReference type="ARBA" id="ARBA00022614"/>
    </source>
</evidence>
<dbReference type="Gene3D" id="1.10.10.10">
    <property type="entry name" value="Winged helix-like DNA-binding domain superfamily/Winged helix DNA-binding domain"/>
    <property type="match status" value="1"/>
</dbReference>
<dbReference type="GO" id="GO:0006952">
    <property type="term" value="P:defense response"/>
    <property type="evidence" value="ECO:0007669"/>
    <property type="project" value="UniProtKB-KW"/>
</dbReference>